<dbReference type="Gene3D" id="3.30.450.40">
    <property type="match status" value="3"/>
</dbReference>
<organism evidence="6 7">
    <name type="scientific">Haladaptatus pallidirubidus</name>
    <dbReference type="NCBI Taxonomy" id="1008152"/>
    <lineage>
        <taxon>Archaea</taxon>
        <taxon>Methanobacteriati</taxon>
        <taxon>Methanobacteriota</taxon>
        <taxon>Stenosarchaea group</taxon>
        <taxon>Halobacteria</taxon>
        <taxon>Halobacteriales</taxon>
        <taxon>Haladaptataceae</taxon>
        <taxon>Haladaptatus</taxon>
    </lineage>
</organism>
<dbReference type="PANTHER" id="PTHR34236">
    <property type="entry name" value="DIMETHYL SULFOXIDE REDUCTASE TRANSCRIPTIONAL ACTIVATOR"/>
    <property type="match status" value="1"/>
</dbReference>
<dbReference type="Proteomes" id="UP001501729">
    <property type="component" value="Unassembled WGS sequence"/>
</dbReference>
<dbReference type="SMART" id="SM00086">
    <property type="entry name" value="PAC"/>
    <property type="match status" value="1"/>
</dbReference>
<dbReference type="InterPro" id="IPR000700">
    <property type="entry name" value="PAS-assoc_C"/>
</dbReference>
<evidence type="ECO:0000313" key="7">
    <source>
        <dbReference type="Proteomes" id="UP001501729"/>
    </source>
</evidence>
<evidence type="ECO:0000313" key="6">
    <source>
        <dbReference type="EMBL" id="GAA5060050.1"/>
    </source>
</evidence>
<dbReference type="CDD" id="cd00130">
    <property type="entry name" value="PAS"/>
    <property type="match status" value="1"/>
</dbReference>
<reference evidence="6 7" key="1">
    <citation type="journal article" date="2019" name="Int. J. Syst. Evol. Microbiol.">
        <title>The Global Catalogue of Microorganisms (GCM) 10K type strain sequencing project: providing services to taxonomists for standard genome sequencing and annotation.</title>
        <authorList>
            <consortium name="The Broad Institute Genomics Platform"/>
            <consortium name="The Broad Institute Genome Sequencing Center for Infectious Disease"/>
            <person name="Wu L."/>
            <person name="Ma J."/>
        </authorList>
    </citation>
    <scope>NUCLEOTIDE SEQUENCE [LARGE SCALE GENOMIC DNA]</scope>
    <source>
        <strain evidence="6 7">JCM 17504</strain>
    </source>
</reference>
<dbReference type="Pfam" id="PF15915">
    <property type="entry name" value="BAT"/>
    <property type="match status" value="1"/>
</dbReference>
<evidence type="ECO:0008006" key="8">
    <source>
        <dbReference type="Google" id="ProtNLM"/>
    </source>
</evidence>
<feature type="coiled-coil region" evidence="3">
    <location>
        <begin position="550"/>
        <end position="587"/>
    </location>
</feature>
<evidence type="ECO:0000256" key="1">
    <source>
        <dbReference type="ARBA" id="ARBA00023015"/>
    </source>
</evidence>
<dbReference type="EMBL" id="BAABKX010000018">
    <property type="protein sequence ID" value="GAA5060050.1"/>
    <property type="molecule type" value="Genomic_DNA"/>
</dbReference>
<evidence type="ECO:0000256" key="3">
    <source>
        <dbReference type="SAM" id="Coils"/>
    </source>
</evidence>
<keyword evidence="1" id="KW-0805">Transcription regulation</keyword>
<dbReference type="SMART" id="SM00065">
    <property type="entry name" value="GAF"/>
    <property type="match status" value="3"/>
</dbReference>
<dbReference type="InterPro" id="IPR001610">
    <property type="entry name" value="PAC"/>
</dbReference>
<comment type="caution">
    <text evidence="6">The sequence shown here is derived from an EMBL/GenBank/DDBJ whole genome shotgun (WGS) entry which is preliminary data.</text>
</comment>
<keyword evidence="2" id="KW-0804">Transcription</keyword>
<dbReference type="InterPro" id="IPR007050">
    <property type="entry name" value="HTH_bacterioopsin"/>
</dbReference>
<dbReference type="InterPro" id="IPR029016">
    <property type="entry name" value="GAF-like_dom_sf"/>
</dbReference>
<proteinExistence type="predicted"/>
<dbReference type="Pfam" id="PF13185">
    <property type="entry name" value="GAF_2"/>
    <property type="match status" value="3"/>
</dbReference>
<dbReference type="Gene3D" id="3.30.450.20">
    <property type="entry name" value="PAS domain"/>
    <property type="match status" value="2"/>
</dbReference>
<sequence length="1128" mass="125775">MSSPAPSPTTVLDVFDTLGPPGTPFTTPEVAEEFDCTDRTIYNKLDTLVEDDILETKKVGARGRVWWRPPKERSSDGTTAEAAATEATFRELFENVPGLYLIVKPDDYEIVAVSDAYLEATMTKRAEIIGKTLFEVFPPDPSDPDPEGVPRLRASLERVKAEREADVMPVTYYPIPRRNFQGGGFEDRWWSPTNSPVFSSTGEIDFIIHRVEDVTPVVRQFQADGKEELLQELDATDSHLAADIILRGDELQQAKERAYDRLRESKARLDAFVTATSEVIFRMNPDWTEMNELEGQEFMADTDKSRSNWIDEYIPSDEQGRVQDAIDEAIKTKSTFELEHQVLQVDGTRGWTHSRAVPILDDDGKITEWFGTASDITERKQAEAELEAELSATRELQEISTELIGEDNIETLSDRVLDAAIAIMDTDFASVQLYDPDRNDLELVAHRGFNGEAESAWQRVTPEHGSTCGKALRTGERVIAPDVETCEFIAGTEDLETYRQTGIRAVQTTPLVSRSGDVLGMFSTHWETPRDLSEFDLGRLDILARQAADLIEHQQTTEALREREEQLRQANESLKRLNAASRELIDADTERVTDHVAEVTQNVLDVEYTALWRYDEAAGEIREYSSHMDLEPEAGSVRVPDGLSKEVWQTFVANDVDVDNDLNGSESGVSESPLRSRALMPLGRHGVICAGSTQTDAFDDQTVHLAETVAATVETAWNRANGEAELARQNEELTRLDRLNTLIRDIDQVLVEAKTVDAIDEAVCEQLANSALFEFAWIGEFDADDNAMEPRAWAGVDSSYLDELTTEVDELVAERSPFIAAIQTGEMQVVADIATDARATPWREVTLKRGARSCLSIPLMYDESVYGVLTVYEGTLQDIERDADRLAELGETIAHAIHAIETRETLQTDSSVELTLRSTAAETPLCRLAREIGCVIEFEGLVPGADGDTTVFFTATGISPDEFVAVGEQSFAIEELHCLANREKKALFKAQLADPTLASQFLDRDATVQTLTIDAGTATAIINLPETAAVREFIKGVQQAVPDLELLSRRALTRALETELTFLAMFEDRLTSRQQEILQFAYRSGFFESPRVQTGNELSEALDISQSTFTQHLREAQRRLCVMVFDNS</sequence>
<dbReference type="InterPro" id="IPR013656">
    <property type="entry name" value="PAS_4"/>
</dbReference>
<dbReference type="InterPro" id="IPR000014">
    <property type="entry name" value="PAS"/>
</dbReference>
<dbReference type="Pfam" id="PF04967">
    <property type="entry name" value="HTH_10"/>
    <property type="match status" value="1"/>
</dbReference>
<dbReference type="GeneID" id="68613659"/>
<dbReference type="SUPFAM" id="SSF55781">
    <property type="entry name" value="GAF domain-like"/>
    <property type="match status" value="3"/>
</dbReference>
<dbReference type="PROSITE" id="PS50112">
    <property type="entry name" value="PAS"/>
    <property type="match status" value="1"/>
</dbReference>
<dbReference type="PANTHER" id="PTHR34236:SF1">
    <property type="entry name" value="DIMETHYL SULFOXIDE REDUCTASE TRANSCRIPTIONAL ACTIVATOR"/>
    <property type="match status" value="1"/>
</dbReference>
<name>A0AAV3UP08_9EURY</name>
<keyword evidence="7" id="KW-1185">Reference proteome</keyword>
<dbReference type="RefSeq" id="WP_227773461.1">
    <property type="nucleotide sequence ID" value="NZ_BAABKX010000018.1"/>
</dbReference>
<evidence type="ECO:0000259" key="4">
    <source>
        <dbReference type="PROSITE" id="PS50112"/>
    </source>
</evidence>
<dbReference type="InterPro" id="IPR031803">
    <property type="entry name" value="BAT_GAF/HTH-assoc"/>
</dbReference>
<dbReference type="InterPro" id="IPR035965">
    <property type="entry name" value="PAS-like_dom_sf"/>
</dbReference>
<keyword evidence="3" id="KW-0175">Coiled coil</keyword>
<dbReference type="PROSITE" id="PS50113">
    <property type="entry name" value="PAC"/>
    <property type="match status" value="1"/>
</dbReference>
<protein>
    <recommendedName>
        <fullName evidence="8">PAS domain S-box-containing protein</fullName>
    </recommendedName>
</protein>
<dbReference type="Pfam" id="PF08448">
    <property type="entry name" value="PAS_4"/>
    <property type="match status" value="2"/>
</dbReference>
<dbReference type="SMART" id="SM00091">
    <property type="entry name" value="PAS"/>
    <property type="match status" value="1"/>
</dbReference>
<dbReference type="InterPro" id="IPR003018">
    <property type="entry name" value="GAF"/>
</dbReference>
<feature type="domain" description="PAS" evidence="4">
    <location>
        <begin position="85"/>
        <end position="140"/>
    </location>
</feature>
<dbReference type="AlphaFoldDB" id="A0AAV3UP08"/>
<gene>
    <name evidence="6" type="ORF">GCM10025751_44760</name>
</gene>
<evidence type="ECO:0000259" key="5">
    <source>
        <dbReference type="PROSITE" id="PS50113"/>
    </source>
</evidence>
<dbReference type="NCBIfam" id="TIGR00229">
    <property type="entry name" value="sensory_box"/>
    <property type="match status" value="1"/>
</dbReference>
<feature type="domain" description="PAC" evidence="5">
    <location>
        <begin position="336"/>
        <end position="388"/>
    </location>
</feature>
<accession>A0AAV3UP08</accession>
<evidence type="ECO:0000256" key="2">
    <source>
        <dbReference type="ARBA" id="ARBA00023163"/>
    </source>
</evidence>
<dbReference type="SUPFAM" id="SSF55785">
    <property type="entry name" value="PYP-like sensor domain (PAS domain)"/>
    <property type="match status" value="2"/>
</dbReference>